<protein>
    <submittedName>
        <fullName evidence="7">Tubulin/FtsZ family, GTPase domain</fullName>
    </submittedName>
</protein>
<feature type="region of interest" description="Disordered" evidence="4">
    <location>
        <begin position="195"/>
        <end position="233"/>
    </location>
</feature>
<dbReference type="Proteomes" id="UP000199451">
    <property type="component" value="Unassembled WGS sequence"/>
</dbReference>
<dbReference type="Gene3D" id="3.30.1330.20">
    <property type="entry name" value="Tubulin/FtsZ, C-terminal domain"/>
    <property type="match status" value="1"/>
</dbReference>
<keyword evidence="2" id="KW-0547">Nucleotide-binding</keyword>
<evidence type="ECO:0000256" key="1">
    <source>
        <dbReference type="ARBA" id="ARBA00022490"/>
    </source>
</evidence>
<dbReference type="GO" id="GO:0003924">
    <property type="term" value="F:GTPase activity"/>
    <property type="evidence" value="ECO:0007669"/>
    <property type="project" value="InterPro"/>
</dbReference>
<proteinExistence type="predicted"/>
<feature type="compositionally biased region" description="Basic and acidic residues" evidence="4">
    <location>
        <begin position="205"/>
        <end position="225"/>
    </location>
</feature>
<dbReference type="GO" id="GO:0005525">
    <property type="term" value="F:GTP binding"/>
    <property type="evidence" value="ECO:0007669"/>
    <property type="project" value="UniProtKB-KW"/>
</dbReference>
<feature type="domain" description="Tubulin-like CetZ C-terminal" evidence="6">
    <location>
        <begin position="309"/>
        <end position="396"/>
    </location>
</feature>
<evidence type="ECO:0000259" key="5">
    <source>
        <dbReference type="Pfam" id="PF00091"/>
    </source>
</evidence>
<keyword evidence="3" id="KW-0342">GTP-binding</keyword>
<dbReference type="InterPro" id="IPR003008">
    <property type="entry name" value="Tubulin_FtsZ_GTPase"/>
</dbReference>
<dbReference type="InterPro" id="IPR048737">
    <property type="entry name" value="CetZ_C"/>
</dbReference>
<dbReference type="InterPro" id="IPR036525">
    <property type="entry name" value="Tubulin/FtsZ_GTPase_sf"/>
</dbReference>
<dbReference type="GO" id="GO:0032153">
    <property type="term" value="C:cell division site"/>
    <property type="evidence" value="ECO:0007669"/>
    <property type="project" value="TreeGrafter"/>
</dbReference>
<dbReference type="OrthoDB" id="385465at2157"/>
<keyword evidence="1" id="KW-0963">Cytoplasm</keyword>
<dbReference type="SUPFAM" id="SSF52490">
    <property type="entry name" value="Tubulin nucleotide-binding domain-like"/>
    <property type="match status" value="1"/>
</dbReference>
<evidence type="ECO:0000256" key="4">
    <source>
        <dbReference type="SAM" id="MobiDB-lite"/>
    </source>
</evidence>
<evidence type="ECO:0000256" key="2">
    <source>
        <dbReference type="ARBA" id="ARBA00022741"/>
    </source>
</evidence>
<dbReference type="Pfam" id="PF00091">
    <property type="entry name" value="Tubulin"/>
    <property type="match status" value="1"/>
</dbReference>
<dbReference type="EMBL" id="FNHL01000001">
    <property type="protein sequence ID" value="SDM14934.1"/>
    <property type="molecule type" value="Genomic_DNA"/>
</dbReference>
<keyword evidence="8" id="KW-1185">Reference proteome</keyword>
<dbReference type="GO" id="GO:0005737">
    <property type="term" value="C:cytoplasm"/>
    <property type="evidence" value="ECO:0007669"/>
    <property type="project" value="TreeGrafter"/>
</dbReference>
<reference evidence="8" key="1">
    <citation type="submission" date="2016-10" db="EMBL/GenBank/DDBJ databases">
        <authorList>
            <person name="Varghese N."/>
            <person name="Submissions S."/>
        </authorList>
    </citation>
    <scope>NUCLEOTIDE SEQUENCE [LARGE SCALE GENOMIC DNA]</scope>
    <source>
        <strain evidence="8">CGMCC 1.10119</strain>
    </source>
</reference>
<dbReference type="GO" id="GO:0051301">
    <property type="term" value="P:cell division"/>
    <property type="evidence" value="ECO:0007669"/>
    <property type="project" value="TreeGrafter"/>
</dbReference>
<evidence type="ECO:0000256" key="3">
    <source>
        <dbReference type="ARBA" id="ARBA00023134"/>
    </source>
</evidence>
<dbReference type="AlphaFoldDB" id="A0A1G9QVB8"/>
<dbReference type="Pfam" id="PF21011">
    <property type="entry name" value="CetZ_C"/>
    <property type="match status" value="1"/>
</dbReference>
<dbReference type="InterPro" id="IPR037103">
    <property type="entry name" value="Tubulin/FtsZ-like_C"/>
</dbReference>
<dbReference type="PANTHER" id="PTHR30314">
    <property type="entry name" value="CELL DIVISION PROTEIN FTSZ-RELATED"/>
    <property type="match status" value="1"/>
</dbReference>
<name>A0A1G9QVB8_9EURY</name>
<feature type="domain" description="Tubulin/FtsZ GTPase" evidence="5">
    <location>
        <begin position="3"/>
        <end position="166"/>
    </location>
</feature>
<evidence type="ECO:0000313" key="7">
    <source>
        <dbReference type="EMBL" id="SDM14934.1"/>
    </source>
</evidence>
<evidence type="ECO:0000259" key="6">
    <source>
        <dbReference type="Pfam" id="PF21011"/>
    </source>
</evidence>
<organism evidence="7 8">
    <name type="scientific">Halogranum gelatinilyticum</name>
    <dbReference type="NCBI Taxonomy" id="660521"/>
    <lineage>
        <taxon>Archaea</taxon>
        <taxon>Methanobacteriati</taxon>
        <taxon>Methanobacteriota</taxon>
        <taxon>Stenosarchaea group</taxon>
        <taxon>Halobacteria</taxon>
        <taxon>Halobacteriales</taxon>
        <taxon>Haloferacaceae</taxon>
    </lineage>
</organism>
<sequence length="430" mass="44231">MELALIGVGRVGGLVVDALVAHDRAHGGGLVAGAIAVDTAVADVAGLRSVPASHRVVVGAAYPARAGVDGDNELAASIAAEDLDAILAGVDCLPSHRADAFLVVAALGGGTGGGGAPVVARALTRLFSRPVYGLGVLPARDADESTAYDTARSLVTFVREVDSLVVDTGDGCHGSDVSTLARRVAAVFGGGGPHSRPLSAWQEHGGVDGDGRDGVSDASGKREPADAASNNSNSEEIAVFRPDVAATVSSVLAAGRLSVLSEARLPAERRLFARLRGRRPTGRETMAVVRVVRDAAFGVSPSHVGRWSVRRVATGEDTSLASRPPVAEAAWLVLDGPPETRPRHGVDYADRWLRDEVGVSLVGGDVRDTGGDTLTCTLLLSGVRHVPRLDDLWTAAAAQSRRAGDLRLPGPDTSVPPTLDAVAETVDPLF</sequence>
<dbReference type="STRING" id="660521.SAMN04487949_1045"/>
<evidence type="ECO:0000313" key="8">
    <source>
        <dbReference type="Proteomes" id="UP000199451"/>
    </source>
</evidence>
<gene>
    <name evidence="7" type="ORF">SAMN04487949_1045</name>
</gene>
<accession>A0A1G9QVB8</accession>
<dbReference type="RefSeq" id="WP_170830559.1">
    <property type="nucleotide sequence ID" value="NZ_FNHL01000001.1"/>
</dbReference>
<dbReference type="InterPro" id="IPR045061">
    <property type="entry name" value="FtsZ/CetZ"/>
</dbReference>
<dbReference type="PANTHER" id="PTHR30314:SF10">
    <property type="entry name" value="TUBULIN-LIKE PROTEIN CETZ"/>
    <property type="match status" value="1"/>
</dbReference>
<dbReference type="Gene3D" id="3.40.50.1440">
    <property type="entry name" value="Tubulin/FtsZ, GTPase domain"/>
    <property type="match status" value="1"/>
</dbReference>